<evidence type="ECO:0000256" key="1">
    <source>
        <dbReference type="ARBA" id="ARBA00004651"/>
    </source>
</evidence>
<dbReference type="EMBL" id="FTOO01000004">
    <property type="protein sequence ID" value="SIS80059.1"/>
    <property type="molecule type" value="Genomic_DNA"/>
</dbReference>
<feature type="transmembrane region" description="Helical" evidence="7">
    <location>
        <begin position="242"/>
        <end position="265"/>
    </location>
</feature>
<feature type="transmembrane region" description="Helical" evidence="7">
    <location>
        <begin position="20"/>
        <end position="39"/>
    </location>
</feature>
<name>A0A1N7M229_9BACL</name>
<keyword evidence="6 7" id="KW-0472">Membrane</keyword>
<sequence>MRAASPRHARSWRRAGLGMYVLAVVYAAISLVPFLWSIYTSVKPTSEVFQLFVPWRTLTLSSYTSILHNFPFGRWFLNSAIVAFIVTAGNLAVNTLAGYAFARLRFPGRGLLFYVFLGVMMIPGQVVLVPIYMLLANLGWINSYVGLTVPFLLSSTMVFLSRQFFLGIPKELEEAARIDGLGHFGMFFRIMLPLARPLLAAQTILTFQGNWNSFLWPLLIGQTTNMYTLPVGLNSFYGQYNAYWNSVMAGMVLLTVPMMVVFVIFQRQFIQGVSQAGLKG</sequence>
<dbReference type="PROSITE" id="PS50928">
    <property type="entry name" value="ABC_TM1"/>
    <property type="match status" value="1"/>
</dbReference>
<dbReference type="InterPro" id="IPR000515">
    <property type="entry name" value="MetI-like"/>
</dbReference>
<dbReference type="GO" id="GO:0055085">
    <property type="term" value="P:transmembrane transport"/>
    <property type="evidence" value="ECO:0007669"/>
    <property type="project" value="InterPro"/>
</dbReference>
<accession>A0A1N7M229</accession>
<evidence type="ECO:0000256" key="6">
    <source>
        <dbReference type="ARBA" id="ARBA00023136"/>
    </source>
</evidence>
<dbReference type="InterPro" id="IPR035906">
    <property type="entry name" value="MetI-like_sf"/>
</dbReference>
<keyword evidence="10" id="KW-1185">Reference proteome</keyword>
<evidence type="ECO:0000256" key="7">
    <source>
        <dbReference type="RuleBase" id="RU363032"/>
    </source>
</evidence>
<dbReference type="OrthoDB" id="31780at2"/>
<dbReference type="SUPFAM" id="SSF161098">
    <property type="entry name" value="MetI-like"/>
    <property type="match status" value="1"/>
</dbReference>
<keyword evidence="3" id="KW-1003">Cell membrane</keyword>
<feature type="transmembrane region" description="Helical" evidence="7">
    <location>
        <begin position="141"/>
        <end position="160"/>
    </location>
</feature>
<evidence type="ECO:0000256" key="2">
    <source>
        <dbReference type="ARBA" id="ARBA00022448"/>
    </source>
</evidence>
<evidence type="ECO:0000313" key="10">
    <source>
        <dbReference type="Proteomes" id="UP000186156"/>
    </source>
</evidence>
<keyword evidence="4 7" id="KW-0812">Transmembrane</keyword>
<dbReference type="PANTHER" id="PTHR43744">
    <property type="entry name" value="ABC TRANSPORTER PERMEASE PROTEIN MG189-RELATED-RELATED"/>
    <property type="match status" value="1"/>
</dbReference>
<keyword evidence="5 7" id="KW-1133">Transmembrane helix</keyword>
<keyword evidence="2 7" id="KW-0813">Transport</keyword>
<proteinExistence type="inferred from homology"/>
<comment type="subcellular location">
    <subcellularLocation>
        <location evidence="1 7">Cell membrane</location>
        <topology evidence="1 7">Multi-pass membrane protein</topology>
    </subcellularLocation>
</comment>
<evidence type="ECO:0000256" key="5">
    <source>
        <dbReference type="ARBA" id="ARBA00022989"/>
    </source>
</evidence>
<evidence type="ECO:0000256" key="4">
    <source>
        <dbReference type="ARBA" id="ARBA00022692"/>
    </source>
</evidence>
<feature type="transmembrane region" description="Helical" evidence="7">
    <location>
        <begin position="75"/>
        <end position="99"/>
    </location>
</feature>
<feature type="transmembrane region" description="Helical" evidence="7">
    <location>
        <begin position="111"/>
        <end position="135"/>
    </location>
</feature>
<organism evidence="9 10">
    <name type="scientific">Alicyclobacillus vulcanalis</name>
    <dbReference type="NCBI Taxonomy" id="252246"/>
    <lineage>
        <taxon>Bacteria</taxon>
        <taxon>Bacillati</taxon>
        <taxon>Bacillota</taxon>
        <taxon>Bacilli</taxon>
        <taxon>Bacillales</taxon>
        <taxon>Alicyclobacillaceae</taxon>
        <taxon>Alicyclobacillus</taxon>
    </lineage>
</organism>
<dbReference type="Pfam" id="PF00528">
    <property type="entry name" value="BPD_transp_1"/>
    <property type="match status" value="1"/>
</dbReference>
<dbReference type="STRING" id="252246.SAMN05421799_104160"/>
<protein>
    <submittedName>
        <fullName evidence="9">Carbohydrate ABC transporter membrane protein 2, CUT1 family</fullName>
    </submittedName>
</protein>
<gene>
    <name evidence="9" type="ORF">SAMN05421799_104160</name>
</gene>
<dbReference type="Gene3D" id="1.10.3720.10">
    <property type="entry name" value="MetI-like"/>
    <property type="match status" value="1"/>
</dbReference>
<dbReference type="GO" id="GO:0005886">
    <property type="term" value="C:plasma membrane"/>
    <property type="evidence" value="ECO:0007669"/>
    <property type="project" value="UniProtKB-SubCell"/>
</dbReference>
<dbReference type="AlphaFoldDB" id="A0A1N7M229"/>
<dbReference type="PANTHER" id="PTHR43744:SF12">
    <property type="entry name" value="ABC TRANSPORTER PERMEASE PROTEIN MG189-RELATED"/>
    <property type="match status" value="1"/>
</dbReference>
<dbReference type="Proteomes" id="UP000186156">
    <property type="component" value="Unassembled WGS sequence"/>
</dbReference>
<evidence type="ECO:0000256" key="3">
    <source>
        <dbReference type="ARBA" id="ARBA00022475"/>
    </source>
</evidence>
<evidence type="ECO:0000313" key="9">
    <source>
        <dbReference type="EMBL" id="SIS80059.1"/>
    </source>
</evidence>
<comment type="similarity">
    <text evidence="7">Belongs to the binding-protein-dependent transport system permease family.</text>
</comment>
<evidence type="ECO:0000259" key="8">
    <source>
        <dbReference type="PROSITE" id="PS50928"/>
    </source>
</evidence>
<dbReference type="CDD" id="cd06261">
    <property type="entry name" value="TM_PBP2"/>
    <property type="match status" value="1"/>
</dbReference>
<reference evidence="10" key="1">
    <citation type="submission" date="2017-01" db="EMBL/GenBank/DDBJ databases">
        <authorList>
            <person name="Varghese N."/>
            <person name="Submissions S."/>
        </authorList>
    </citation>
    <scope>NUCLEOTIDE SEQUENCE [LARGE SCALE GENOMIC DNA]</scope>
    <source>
        <strain evidence="10">DSM 16176</strain>
    </source>
</reference>
<feature type="domain" description="ABC transmembrane type-1" evidence="8">
    <location>
        <begin position="76"/>
        <end position="265"/>
    </location>
</feature>